<feature type="region of interest" description="Disordered" evidence="1">
    <location>
        <begin position="338"/>
        <end position="366"/>
    </location>
</feature>
<keyword evidence="3" id="KW-1185">Reference proteome</keyword>
<dbReference type="AlphaFoldDB" id="A0ABD3KEL2"/>
<accession>A0ABD3KEL2</accession>
<dbReference type="PANTHER" id="PTHR46371">
    <property type="entry name" value="OS04G0464100 PROTEIN"/>
    <property type="match status" value="1"/>
</dbReference>
<feature type="region of interest" description="Disordered" evidence="1">
    <location>
        <begin position="106"/>
        <end position="180"/>
    </location>
</feature>
<protein>
    <submittedName>
        <fullName evidence="2">Uncharacterized protein</fullName>
    </submittedName>
</protein>
<dbReference type="EMBL" id="JBJKBG010000006">
    <property type="protein sequence ID" value="KAL3736371.1"/>
    <property type="molecule type" value="Genomic_DNA"/>
</dbReference>
<dbReference type="InterPro" id="IPR044296">
    <property type="entry name" value="HIPP46"/>
</dbReference>
<gene>
    <name evidence="2" type="ORF">ACJRO7_025342</name>
</gene>
<comment type="caution">
    <text evidence="2">The sequence shown here is derived from an EMBL/GenBank/DDBJ whole genome shotgun (WGS) entry which is preliminary data.</text>
</comment>
<proteinExistence type="predicted"/>
<feature type="compositionally biased region" description="Low complexity" evidence="1">
    <location>
        <begin position="132"/>
        <end position="143"/>
    </location>
</feature>
<evidence type="ECO:0000256" key="1">
    <source>
        <dbReference type="SAM" id="MobiDB-lite"/>
    </source>
</evidence>
<feature type="compositionally biased region" description="Basic and acidic residues" evidence="1">
    <location>
        <begin position="338"/>
        <end position="349"/>
    </location>
</feature>
<dbReference type="Proteomes" id="UP001634007">
    <property type="component" value="Unassembled WGS sequence"/>
</dbReference>
<evidence type="ECO:0000313" key="3">
    <source>
        <dbReference type="Proteomes" id="UP001634007"/>
    </source>
</evidence>
<name>A0ABD3KEL2_EUCGL</name>
<reference evidence="2 3" key="1">
    <citation type="submission" date="2024-11" db="EMBL/GenBank/DDBJ databases">
        <title>Chromosome-level genome assembly of Eucalyptus globulus Labill. provides insights into its genome evolution.</title>
        <authorList>
            <person name="Li X."/>
        </authorList>
    </citation>
    <scope>NUCLEOTIDE SEQUENCE [LARGE SCALE GENOMIC DNA]</scope>
    <source>
        <strain evidence="2">CL2024</strain>
        <tissue evidence="2">Fresh tender leaves</tissue>
    </source>
</reference>
<sequence length="408" mass="45276">MVLIAPSSPAITASDTQNGGKKSILVFKLDRKSYCRSKTRTKALKLLRRHPGVESVACNELEETFELIGDGIDPTAVMKLLRKKFRNSKIMSRGLATTIVSISELQEQSDEQQEDQPPPGQADSFLSQVEASPLSHPLPSPSLTVASNAQPSFSPVSHPSRGTSDQMQAPPDHTPELPFSSAPLSPHMCWAKSLADMLTHSSISGGACLPKDMKLMEEKGPGGHDQLYDSAILYLHLGIGGIGELKRQHDLHAEETASRLKKADDTAIMLSKQVEELEAKLWMANMPERHLMDMVCTSEDRTKTELALMREKMDEANRRIEYLEAEVSRYQNRIAVAEREKEKAEERASRASAKGETISSPRPSPPAPWRTSLNFVALLLLVLVSRTWRCARKALFFLNMTSYLDSLE</sequence>
<evidence type="ECO:0000313" key="2">
    <source>
        <dbReference type="EMBL" id="KAL3736371.1"/>
    </source>
</evidence>
<organism evidence="2 3">
    <name type="scientific">Eucalyptus globulus</name>
    <name type="common">Tasmanian blue gum</name>
    <dbReference type="NCBI Taxonomy" id="34317"/>
    <lineage>
        <taxon>Eukaryota</taxon>
        <taxon>Viridiplantae</taxon>
        <taxon>Streptophyta</taxon>
        <taxon>Embryophyta</taxon>
        <taxon>Tracheophyta</taxon>
        <taxon>Spermatophyta</taxon>
        <taxon>Magnoliopsida</taxon>
        <taxon>eudicotyledons</taxon>
        <taxon>Gunneridae</taxon>
        <taxon>Pentapetalae</taxon>
        <taxon>rosids</taxon>
        <taxon>malvids</taxon>
        <taxon>Myrtales</taxon>
        <taxon>Myrtaceae</taxon>
        <taxon>Myrtoideae</taxon>
        <taxon>Eucalypteae</taxon>
        <taxon>Eucalyptus</taxon>
    </lineage>
</organism>
<feature type="compositionally biased region" description="Polar residues" evidence="1">
    <location>
        <begin position="144"/>
        <end position="167"/>
    </location>
</feature>
<dbReference type="Gene3D" id="3.30.70.100">
    <property type="match status" value="1"/>
</dbReference>